<gene>
    <name evidence="2" type="ORF">ABDJ40_06690</name>
</gene>
<protein>
    <recommendedName>
        <fullName evidence="4">Transmembrane protein</fullName>
    </recommendedName>
</protein>
<dbReference type="Proteomes" id="UP001462640">
    <property type="component" value="Unassembled WGS sequence"/>
</dbReference>
<evidence type="ECO:0000313" key="2">
    <source>
        <dbReference type="EMBL" id="MEO3712452.1"/>
    </source>
</evidence>
<feature type="transmembrane region" description="Helical" evidence="1">
    <location>
        <begin position="12"/>
        <end position="31"/>
    </location>
</feature>
<dbReference type="RefSeq" id="WP_347607862.1">
    <property type="nucleotide sequence ID" value="NZ_JBDPZC010000002.1"/>
</dbReference>
<feature type="transmembrane region" description="Helical" evidence="1">
    <location>
        <begin position="59"/>
        <end position="80"/>
    </location>
</feature>
<keyword evidence="1" id="KW-1133">Transmembrane helix</keyword>
<reference evidence="2 3" key="1">
    <citation type="submission" date="2024-05" db="EMBL/GenBank/DDBJ databases">
        <title>Roseateles sp. 2.12 16S ribosomal RNA gene Genome sequencing and assembly.</title>
        <authorList>
            <person name="Woo H."/>
        </authorList>
    </citation>
    <scope>NUCLEOTIDE SEQUENCE [LARGE SCALE GENOMIC DNA]</scope>
    <source>
        <strain evidence="2 3">2.12</strain>
    </source>
</reference>
<sequence>MLKLLIAPLRWLGRLLMAFVILFEEWGWVPLQRFMAWLARWPPLKWLEDRIRALPPKPALVVLALPFLLAIPVKLLAVWLMASGRALLGLLLILSVKFGGTALLARLFHLTQPALMALPWFARLYGRWTAWKQGVLDWLHGTLLWRQARALKRQLKQLFKRWRQQWRAMMHGGASS</sequence>
<evidence type="ECO:0000256" key="1">
    <source>
        <dbReference type="SAM" id="Phobius"/>
    </source>
</evidence>
<comment type="caution">
    <text evidence="2">The sequence shown here is derived from an EMBL/GenBank/DDBJ whole genome shotgun (WGS) entry which is preliminary data.</text>
</comment>
<evidence type="ECO:0000313" key="3">
    <source>
        <dbReference type="Proteomes" id="UP001462640"/>
    </source>
</evidence>
<dbReference type="EMBL" id="JBDPZC010000002">
    <property type="protein sequence ID" value="MEO3712452.1"/>
    <property type="molecule type" value="Genomic_DNA"/>
</dbReference>
<accession>A0ABV0GBQ7</accession>
<keyword evidence="3" id="KW-1185">Reference proteome</keyword>
<feature type="transmembrane region" description="Helical" evidence="1">
    <location>
        <begin position="86"/>
        <end position="108"/>
    </location>
</feature>
<keyword evidence="1" id="KW-0812">Transmembrane</keyword>
<keyword evidence="1" id="KW-0472">Membrane</keyword>
<proteinExistence type="predicted"/>
<name>A0ABV0GBQ7_9BURK</name>
<organism evidence="2 3">
    <name type="scientific">Roseateles flavus</name>
    <dbReference type="NCBI Taxonomy" id="3149041"/>
    <lineage>
        <taxon>Bacteria</taxon>
        <taxon>Pseudomonadati</taxon>
        <taxon>Pseudomonadota</taxon>
        <taxon>Betaproteobacteria</taxon>
        <taxon>Burkholderiales</taxon>
        <taxon>Sphaerotilaceae</taxon>
        <taxon>Roseateles</taxon>
    </lineage>
</organism>
<evidence type="ECO:0008006" key="4">
    <source>
        <dbReference type="Google" id="ProtNLM"/>
    </source>
</evidence>